<gene>
    <name evidence="1" type="ORF">CEN88_257</name>
</gene>
<comment type="caution">
    <text evidence="1">The sequence shown here is derived from an EMBL/GenBank/DDBJ whole genome shotgun (WGS) entry which is preliminary data.</text>
</comment>
<evidence type="ECO:0000313" key="2">
    <source>
        <dbReference type="Proteomes" id="UP000318711"/>
    </source>
</evidence>
<proteinExistence type="predicted"/>
<evidence type="ECO:0000313" key="1">
    <source>
        <dbReference type="EMBL" id="TSC96926.1"/>
    </source>
</evidence>
<organism evidence="1 2">
    <name type="scientific">Candidatus Berkelbacteria bacterium Licking1014_2</name>
    <dbReference type="NCBI Taxonomy" id="2017146"/>
    <lineage>
        <taxon>Bacteria</taxon>
        <taxon>Candidatus Berkelbacteria</taxon>
    </lineage>
</organism>
<accession>A0A554LVP1</accession>
<dbReference type="EMBL" id="VMGL01000026">
    <property type="protein sequence ID" value="TSC96926.1"/>
    <property type="molecule type" value="Genomic_DNA"/>
</dbReference>
<dbReference type="AlphaFoldDB" id="A0A554LVP1"/>
<protein>
    <submittedName>
        <fullName evidence="1">Uncharacterized protein</fullName>
    </submittedName>
</protein>
<name>A0A554LVP1_9BACT</name>
<reference evidence="1 2" key="1">
    <citation type="submission" date="2017-07" db="EMBL/GenBank/DDBJ databases">
        <title>Mechanisms for carbon and nitrogen cycling indicate functional differentiation within the Candidate Phyla Radiation.</title>
        <authorList>
            <person name="Danczak R.E."/>
            <person name="Johnston M.D."/>
            <person name="Kenah C."/>
            <person name="Slattery M."/>
            <person name="Wrighton K.C."/>
            <person name="Wilkins M.J."/>
        </authorList>
    </citation>
    <scope>NUCLEOTIDE SEQUENCE [LARGE SCALE GENOMIC DNA]</scope>
    <source>
        <strain evidence="1">Licking1014_2</strain>
    </source>
</reference>
<sequence length="58" mass="6849">MSGGDRKPIADMSRYELLEFLEERIKACCETTTPPEVLRELKELKRRIVDLERRRTLG</sequence>
<dbReference type="Proteomes" id="UP000318711">
    <property type="component" value="Unassembled WGS sequence"/>
</dbReference>